<reference evidence="1" key="1">
    <citation type="submission" date="2015-12" db="EMBL/GenBank/DDBJ databases">
        <title>Update maize B73 reference genome by single molecule sequencing technologies.</title>
        <authorList>
            <consortium name="Maize Genome Sequencing Project"/>
            <person name="Ware D."/>
        </authorList>
    </citation>
    <scope>NUCLEOTIDE SEQUENCE</scope>
    <source>
        <tissue evidence="1">Seedling</tissue>
    </source>
</reference>
<organism evidence="1">
    <name type="scientific">Zea mays</name>
    <name type="common">Maize</name>
    <dbReference type="NCBI Taxonomy" id="4577"/>
    <lineage>
        <taxon>Eukaryota</taxon>
        <taxon>Viridiplantae</taxon>
        <taxon>Streptophyta</taxon>
        <taxon>Embryophyta</taxon>
        <taxon>Tracheophyta</taxon>
        <taxon>Spermatophyta</taxon>
        <taxon>Magnoliopsida</taxon>
        <taxon>Liliopsida</taxon>
        <taxon>Poales</taxon>
        <taxon>Poaceae</taxon>
        <taxon>PACMAD clade</taxon>
        <taxon>Panicoideae</taxon>
        <taxon>Andropogonodae</taxon>
        <taxon>Andropogoneae</taxon>
        <taxon>Tripsacinae</taxon>
        <taxon>Zea</taxon>
    </lineage>
</organism>
<sequence>MQFYTFLETTLVTLSLLPHFIAFFSDAEIPGSPAALATTFLTFVLNLAFSLSVLGFMIMHISLVSANTTTIEAYEKKTTPHWIYDLGRKRNFAQVSLYWIFSFKNFHQLFAHFIIIMHLHISS</sequence>
<dbReference type="EMBL" id="CM000786">
    <property type="protein sequence ID" value="AQK42932.1"/>
    <property type="molecule type" value="Genomic_DNA"/>
</dbReference>
<protein>
    <submittedName>
        <fullName evidence="1">Palmitoyltransferase ZDHHC20, mRNA</fullName>
    </submittedName>
</protein>
<gene>
    <name evidence="1" type="ORF">ZEAMMB73_Zm00001d025098</name>
</gene>
<dbReference type="AlphaFoldDB" id="A0A1D6J4P9"/>
<proteinExistence type="predicted"/>
<dbReference type="ExpressionAtlas" id="A0A1D6J4P9">
    <property type="expression patterns" value="baseline and differential"/>
</dbReference>
<name>A0A1D6J4P9_MAIZE</name>
<dbReference type="GO" id="GO:0016740">
    <property type="term" value="F:transferase activity"/>
    <property type="evidence" value="ECO:0007669"/>
    <property type="project" value="UniProtKB-KW"/>
</dbReference>
<evidence type="ECO:0000313" key="1">
    <source>
        <dbReference type="EMBL" id="AQK42932.1"/>
    </source>
</evidence>
<accession>A0A1D6J4P9</accession>
<keyword evidence="1" id="KW-0808">Transferase</keyword>